<reference evidence="1 2" key="1">
    <citation type="journal article" date="2015" name="Nature">
        <title>rRNA introns, odd ribosomes, and small enigmatic genomes across a large radiation of phyla.</title>
        <authorList>
            <person name="Brown C.T."/>
            <person name="Hug L.A."/>
            <person name="Thomas B.C."/>
            <person name="Sharon I."/>
            <person name="Castelle C.J."/>
            <person name="Singh A."/>
            <person name="Wilkins M.J."/>
            <person name="Williams K.H."/>
            <person name="Banfield J.F."/>
        </authorList>
    </citation>
    <scope>NUCLEOTIDE SEQUENCE [LARGE SCALE GENOMIC DNA]</scope>
</reference>
<evidence type="ECO:0000313" key="1">
    <source>
        <dbReference type="EMBL" id="KKU26789.1"/>
    </source>
</evidence>
<dbReference type="Proteomes" id="UP000034175">
    <property type="component" value="Unassembled WGS sequence"/>
</dbReference>
<dbReference type="EMBL" id="LCMA01000006">
    <property type="protein sequence ID" value="KKU26789.1"/>
    <property type="molecule type" value="Genomic_DNA"/>
</dbReference>
<comment type="caution">
    <text evidence="1">The sequence shown here is derived from an EMBL/GenBank/DDBJ whole genome shotgun (WGS) entry which is preliminary data.</text>
</comment>
<evidence type="ECO:0000313" key="2">
    <source>
        <dbReference type="Proteomes" id="UP000034175"/>
    </source>
</evidence>
<gene>
    <name evidence="1" type="ORF">UX39_C0006G0001</name>
</gene>
<name>A0A0G1P1K7_9BACT</name>
<sequence>MDCAEMSFCVYLKKVLRYLSIMKYLIVFLAVILVSFSAGSFALAQEGQESMPKTTISPPGSVGLFFRGVGEWTSLLVTFDGEKKAEKRVAYAASYVDLAEQLNGSQDANAKEDVIPVLVKRAKKHIGKVEAYIETADEQDKARL</sequence>
<proteinExistence type="predicted"/>
<protein>
    <recommendedName>
        <fullName evidence="3">DUF5667 domain-containing protein</fullName>
    </recommendedName>
</protein>
<feature type="non-terminal residue" evidence="1">
    <location>
        <position position="144"/>
    </location>
</feature>
<accession>A0A0G1P1K7</accession>
<dbReference type="AlphaFoldDB" id="A0A0G1P1K7"/>
<organism evidence="1 2">
    <name type="scientific">Candidatus Magasanikbacteria bacterium GW2011_GWA2_46_17</name>
    <dbReference type="NCBI Taxonomy" id="1619042"/>
    <lineage>
        <taxon>Bacteria</taxon>
        <taxon>Candidatus Magasanikiibacteriota</taxon>
    </lineage>
</organism>
<evidence type="ECO:0008006" key="3">
    <source>
        <dbReference type="Google" id="ProtNLM"/>
    </source>
</evidence>